<accession>A0A0A0JJG7</accession>
<dbReference type="STRING" id="1385521.N803_14265"/>
<organism evidence="2 3">
    <name type="scientific">Knoellia subterranea KCTC 19937</name>
    <dbReference type="NCBI Taxonomy" id="1385521"/>
    <lineage>
        <taxon>Bacteria</taxon>
        <taxon>Bacillati</taxon>
        <taxon>Actinomycetota</taxon>
        <taxon>Actinomycetes</taxon>
        <taxon>Micrococcales</taxon>
        <taxon>Intrasporangiaceae</taxon>
        <taxon>Knoellia</taxon>
    </lineage>
</organism>
<gene>
    <name evidence="2" type="ORF">N803_14265</name>
</gene>
<feature type="domain" description="Dienelactone hydrolase" evidence="1">
    <location>
        <begin position="13"/>
        <end position="242"/>
    </location>
</feature>
<evidence type="ECO:0000313" key="2">
    <source>
        <dbReference type="EMBL" id="KGN37520.1"/>
    </source>
</evidence>
<dbReference type="Proteomes" id="UP000030011">
    <property type="component" value="Unassembled WGS sequence"/>
</dbReference>
<dbReference type="SUPFAM" id="SSF53474">
    <property type="entry name" value="alpha/beta-Hydrolases"/>
    <property type="match status" value="1"/>
</dbReference>
<proteinExistence type="predicted"/>
<dbReference type="EMBL" id="AVPK01000005">
    <property type="protein sequence ID" value="KGN37520.1"/>
    <property type="molecule type" value="Genomic_DNA"/>
</dbReference>
<dbReference type="PANTHER" id="PTHR46623:SF10">
    <property type="entry name" value="CARBOXYMETHYLENEBUTENOLIDASE HOMOLOG"/>
    <property type="match status" value="1"/>
</dbReference>
<evidence type="ECO:0000259" key="1">
    <source>
        <dbReference type="Pfam" id="PF01738"/>
    </source>
</evidence>
<keyword evidence="2" id="KW-0378">Hydrolase</keyword>
<dbReference type="Pfam" id="PF01738">
    <property type="entry name" value="DLH"/>
    <property type="match status" value="1"/>
</dbReference>
<evidence type="ECO:0000313" key="3">
    <source>
        <dbReference type="Proteomes" id="UP000030011"/>
    </source>
</evidence>
<dbReference type="Gene3D" id="3.40.50.1820">
    <property type="entry name" value="alpha/beta hydrolase"/>
    <property type="match status" value="1"/>
</dbReference>
<dbReference type="InterPro" id="IPR029058">
    <property type="entry name" value="AB_hydrolase_fold"/>
</dbReference>
<dbReference type="GO" id="GO:0016787">
    <property type="term" value="F:hydrolase activity"/>
    <property type="evidence" value="ECO:0007669"/>
    <property type="project" value="UniProtKB-KW"/>
</dbReference>
<comment type="caution">
    <text evidence="2">The sequence shown here is derived from an EMBL/GenBank/DDBJ whole genome shotgun (WGS) entry which is preliminary data.</text>
</comment>
<sequence length="247" mass="26183">MEIPMPAGGVAEAWVTRPNDDAPRPGVLFFMDAFGLRPRIAEMAQRIADWGYVVMAPNAFHRNGSVAELAPTEDLTQPGVREAFFKGVRPRLGALTVEALESDLPAYLAALRAVPGVDGRAVGVTGYCMGARLAVRAACLDPDVVAVGGFHGGGLASEADDSPHRGLRQARAEFVLGHADGDRSMDPEAVARLGAALAEAGLTARNEVYSGAAHGYTMSDTSVFDEAATERHFAELRDLLNRTLRLA</sequence>
<dbReference type="eggNOG" id="COG0412">
    <property type="taxonomic scope" value="Bacteria"/>
</dbReference>
<protein>
    <submittedName>
        <fullName evidence="2">Dienelactone hydrolase</fullName>
    </submittedName>
</protein>
<dbReference type="AlphaFoldDB" id="A0A0A0JJG7"/>
<keyword evidence="3" id="KW-1185">Reference proteome</keyword>
<dbReference type="InterPro" id="IPR002925">
    <property type="entry name" value="Dienelactn_hydro"/>
</dbReference>
<reference evidence="2 3" key="1">
    <citation type="submission" date="2013-08" db="EMBL/GenBank/DDBJ databases">
        <title>The genome sequence of Knoellia subterranea.</title>
        <authorList>
            <person name="Zhu W."/>
            <person name="Wang G."/>
        </authorList>
    </citation>
    <scope>NUCLEOTIDE SEQUENCE [LARGE SCALE GENOMIC DNA]</scope>
    <source>
        <strain evidence="2 3">KCTC 19937</strain>
    </source>
</reference>
<name>A0A0A0JJG7_9MICO</name>
<dbReference type="PANTHER" id="PTHR46623">
    <property type="entry name" value="CARBOXYMETHYLENEBUTENOLIDASE-RELATED"/>
    <property type="match status" value="1"/>
</dbReference>
<dbReference type="InterPro" id="IPR051049">
    <property type="entry name" value="Dienelactone_hydrolase-like"/>
</dbReference>